<dbReference type="Proteomes" id="UP001458880">
    <property type="component" value="Unassembled WGS sequence"/>
</dbReference>
<reference evidence="2 3" key="1">
    <citation type="journal article" date="2024" name="BMC Genomics">
        <title>De novo assembly and annotation of Popillia japonica's genome with initial clues to its potential as an invasive pest.</title>
        <authorList>
            <person name="Cucini C."/>
            <person name="Boschi S."/>
            <person name="Funari R."/>
            <person name="Cardaioli E."/>
            <person name="Iannotti N."/>
            <person name="Marturano G."/>
            <person name="Paoli F."/>
            <person name="Bruttini M."/>
            <person name="Carapelli A."/>
            <person name="Frati F."/>
            <person name="Nardi F."/>
        </authorList>
    </citation>
    <scope>NUCLEOTIDE SEQUENCE [LARGE SCALE GENOMIC DNA]</scope>
    <source>
        <strain evidence="2">DMR45628</strain>
    </source>
</reference>
<accession>A0AAW1LAN5</accession>
<dbReference type="InterPro" id="IPR000210">
    <property type="entry name" value="BTB/POZ_dom"/>
</dbReference>
<dbReference type="PANTHER" id="PTHR23312">
    <property type="entry name" value="ARMC5 ARMADILLO REPEAT-CONTAINING -RELATED"/>
    <property type="match status" value="1"/>
</dbReference>
<dbReference type="InterPro" id="IPR016024">
    <property type="entry name" value="ARM-type_fold"/>
</dbReference>
<dbReference type="GO" id="GO:0005829">
    <property type="term" value="C:cytosol"/>
    <property type="evidence" value="ECO:0007669"/>
    <property type="project" value="TreeGrafter"/>
</dbReference>
<evidence type="ECO:0000259" key="1">
    <source>
        <dbReference type="PROSITE" id="PS50097"/>
    </source>
</evidence>
<dbReference type="PROSITE" id="PS50097">
    <property type="entry name" value="BTB"/>
    <property type="match status" value="1"/>
</dbReference>
<proteinExistence type="predicted"/>
<feature type="domain" description="BTB" evidence="1">
    <location>
        <begin position="635"/>
        <end position="688"/>
    </location>
</feature>
<dbReference type="GO" id="GO:0009653">
    <property type="term" value="P:anatomical structure morphogenesis"/>
    <property type="evidence" value="ECO:0007669"/>
    <property type="project" value="TreeGrafter"/>
</dbReference>
<dbReference type="PANTHER" id="PTHR23312:SF8">
    <property type="entry name" value="ARMADILLO REPEAT-CONTAINING PROTEIN 5"/>
    <property type="match status" value="1"/>
</dbReference>
<sequence>METDYFTTAVQSLKKPQDKKKLLQVLIIIRKGIDDSSTKLESILDISLSILGNCCLDAHFAKNLIKLNIFHYLVRLLDKHTKDSVIGRTFRIVGNLCENMIYPVQQIIDKEPLLMQKIVDVLNKAVDDDSSVGQQVSAATVLMAVRIIRKLVKRNTLESLIVRYEVLKAIGAVMMKYVEEWEINKNNQNIVEELLRLLHAYSRYYHPNTIQSLKNTRRDLPMSEIWQRLMEKAIGDSTDTNYLEYLKSMYSTEFSMECCALVLAMLTKTQYDEELVAIQINSNIVNILIQKLEWTGVLSTIITVPSHVKRKRKGRYFDRHNSKKPRLVVHQDFYTSNTTATSPRSVSPSELSELSEISSCGAYSPNSAKNAGDLSDSDNYSPVCSDAEDIDLNSLPSLNGVDAECTTPSDEDDIVNFNGRIRHKFLFEIHVLLWRYSHVNPVVAELGSSKLLTALINISLANETSSWPQEYITAILRKSDYLLPLMQTNFIQSVHDLTITVHDTKQCSSCTHSYQIGTTVLNTLTKTAESCISKGAIAHILLSSNSQGKEKVVIAIPYIIRNKKLITRLLIHCGGLNILLNLIERKSDVQQDSIRSLCVLAIHHLKIKNPVDNLPQKQLCDLDINNYSVLETCLNVVSFKLDDGNTVYADRNFLSNRSDYFNRLLSGSFKESEQSEITLPNISSISTC</sequence>
<keyword evidence="3" id="KW-1185">Reference proteome</keyword>
<dbReference type="AlphaFoldDB" id="A0AAW1LAN5"/>
<protein>
    <submittedName>
        <fullName evidence="2">BTB/POZ domain</fullName>
    </submittedName>
</protein>
<dbReference type="Gene3D" id="3.30.710.10">
    <property type="entry name" value="Potassium Channel Kv1.1, Chain A"/>
    <property type="match status" value="1"/>
</dbReference>
<evidence type="ECO:0000313" key="2">
    <source>
        <dbReference type="EMBL" id="KAK9731919.1"/>
    </source>
</evidence>
<dbReference type="EMBL" id="JASPKY010000124">
    <property type="protein sequence ID" value="KAK9731919.1"/>
    <property type="molecule type" value="Genomic_DNA"/>
</dbReference>
<name>A0AAW1LAN5_POPJA</name>
<gene>
    <name evidence="2" type="ORF">QE152_g13232</name>
</gene>
<dbReference type="InterPro" id="IPR011333">
    <property type="entry name" value="SKP1/BTB/POZ_sf"/>
</dbReference>
<comment type="caution">
    <text evidence="2">The sequence shown here is derived from an EMBL/GenBank/DDBJ whole genome shotgun (WGS) entry which is preliminary data.</text>
</comment>
<organism evidence="2 3">
    <name type="scientific">Popillia japonica</name>
    <name type="common">Japanese beetle</name>
    <dbReference type="NCBI Taxonomy" id="7064"/>
    <lineage>
        <taxon>Eukaryota</taxon>
        <taxon>Metazoa</taxon>
        <taxon>Ecdysozoa</taxon>
        <taxon>Arthropoda</taxon>
        <taxon>Hexapoda</taxon>
        <taxon>Insecta</taxon>
        <taxon>Pterygota</taxon>
        <taxon>Neoptera</taxon>
        <taxon>Endopterygota</taxon>
        <taxon>Coleoptera</taxon>
        <taxon>Polyphaga</taxon>
        <taxon>Scarabaeiformia</taxon>
        <taxon>Scarabaeidae</taxon>
        <taxon>Rutelinae</taxon>
        <taxon>Popillia</taxon>
    </lineage>
</organism>
<dbReference type="Gene3D" id="1.25.10.10">
    <property type="entry name" value="Leucine-rich Repeat Variant"/>
    <property type="match status" value="1"/>
</dbReference>
<dbReference type="Pfam" id="PF00651">
    <property type="entry name" value="BTB"/>
    <property type="match status" value="1"/>
</dbReference>
<dbReference type="SUPFAM" id="SSF48371">
    <property type="entry name" value="ARM repeat"/>
    <property type="match status" value="1"/>
</dbReference>
<dbReference type="SUPFAM" id="SSF54695">
    <property type="entry name" value="POZ domain"/>
    <property type="match status" value="1"/>
</dbReference>
<evidence type="ECO:0000313" key="3">
    <source>
        <dbReference type="Proteomes" id="UP001458880"/>
    </source>
</evidence>
<dbReference type="InterPro" id="IPR011989">
    <property type="entry name" value="ARM-like"/>
</dbReference>